<dbReference type="InterPro" id="IPR002871">
    <property type="entry name" value="NIF_FeS_clus_asmbl_NifU_N"/>
</dbReference>
<gene>
    <name evidence="2" type="ORF">GCM10017621_31910</name>
</gene>
<dbReference type="CDD" id="cd06664">
    <property type="entry name" value="IscU_like"/>
    <property type="match status" value="1"/>
</dbReference>
<comment type="caution">
    <text evidence="2">The sequence shown here is derived from an EMBL/GenBank/DDBJ whole genome shotgun (WGS) entry which is preliminary data.</text>
</comment>
<dbReference type="Gene3D" id="3.90.1010.10">
    <property type="match status" value="1"/>
</dbReference>
<dbReference type="GO" id="GO:0051536">
    <property type="term" value="F:iron-sulfur cluster binding"/>
    <property type="evidence" value="ECO:0007669"/>
    <property type="project" value="InterPro"/>
</dbReference>
<protein>
    <submittedName>
        <fullName evidence="2">Iron-sulfur cluster assembly scaffold protein</fullName>
    </submittedName>
</protein>
<dbReference type="AlphaFoldDB" id="A0A9W6MPX7"/>
<proteinExistence type="predicted"/>
<dbReference type="Proteomes" id="UP001143486">
    <property type="component" value="Unassembled WGS sequence"/>
</dbReference>
<keyword evidence="3" id="KW-1185">Reference proteome</keyword>
<dbReference type="SUPFAM" id="SSF82649">
    <property type="entry name" value="SufE/NifU"/>
    <property type="match status" value="1"/>
</dbReference>
<accession>A0A9W6MPX7</accession>
<feature type="domain" description="NIF system FeS cluster assembly NifU N-terminal" evidence="1">
    <location>
        <begin position="6"/>
        <end position="122"/>
    </location>
</feature>
<sequence length="150" mass="15994">MADELYSNAVLRLAADIPRIGRLERPQASVRKVSRLCGSEIEIDIVMRGERVADLALRVKACALGQASASVLARQAVGASLKELEVARDSLLAMLKQGKPAPRGRFGELAVLEGARAYPARHQSVMLVFEAVTEAARQAATAQTPTSLTG</sequence>
<reference evidence="2" key="2">
    <citation type="submission" date="2023-01" db="EMBL/GenBank/DDBJ databases">
        <authorList>
            <person name="Sun Q."/>
            <person name="Evtushenko L."/>
        </authorList>
    </citation>
    <scope>NUCLEOTIDE SEQUENCE</scope>
    <source>
        <strain evidence="2">VKM B-1513</strain>
    </source>
</reference>
<dbReference type="GO" id="GO:0016226">
    <property type="term" value="P:iron-sulfur cluster assembly"/>
    <property type="evidence" value="ECO:0007669"/>
    <property type="project" value="InterPro"/>
</dbReference>
<evidence type="ECO:0000313" key="3">
    <source>
        <dbReference type="Proteomes" id="UP001143486"/>
    </source>
</evidence>
<dbReference type="EMBL" id="BSFE01000013">
    <property type="protein sequence ID" value="GLK53683.1"/>
    <property type="molecule type" value="Genomic_DNA"/>
</dbReference>
<dbReference type="GO" id="GO:0005506">
    <property type="term" value="F:iron ion binding"/>
    <property type="evidence" value="ECO:0007669"/>
    <property type="project" value="InterPro"/>
</dbReference>
<evidence type="ECO:0000259" key="1">
    <source>
        <dbReference type="Pfam" id="PF01592"/>
    </source>
</evidence>
<organism evidence="2 3">
    <name type="scientific">Maricaulis virginensis</name>
    <dbReference type="NCBI Taxonomy" id="144022"/>
    <lineage>
        <taxon>Bacteria</taxon>
        <taxon>Pseudomonadati</taxon>
        <taxon>Pseudomonadota</taxon>
        <taxon>Alphaproteobacteria</taxon>
        <taxon>Maricaulales</taxon>
        <taxon>Maricaulaceae</taxon>
        <taxon>Maricaulis</taxon>
    </lineage>
</organism>
<name>A0A9W6MPX7_9PROT</name>
<dbReference type="Pfam" id="PF01592">
    <property type="entry name" value="NifU_N"/>
    <property type="match status" value="1"/>
</dbReference>
<dbReference type="RefSeq" id="WP_271188024.1">
    <property type="nucleotide sequence ID" value="NZ_BSFE01000013.1"/>
</dbReference>
<evidence type="ECO:0000313" key="2">
    <source>
        <dbReference type="EMBL" id="GLK53683.1"/>
    </source>
</evidence>
<reference evidence="2" key="1">
    <citation type="journal article" date="2014" name="Int. J. Syst. Evol. Microbiol.">
        <title>Complete genome sequence of Corynebacterium casei LMG S-19264T (=DSM 44701T), isolated from a smear-ripened cheese.</title>
        <authorList>
            <consortium name="US DOE Joint Genome Institute (JGI-PGF)"/>
            <person name="Walter F."/>
            <person name="Albersmeier A."/>
            <person name="Kalinowski J."/>
            <person name="Ruckert C."/>
        </authorList>
    </citation>
    <scope>NUCLEOTIDE SEQUENCE</scope>
    <source>
        <strain evidence="2">VKM B-1513</strain>
    </source>
</reference>